<keyword evidence="2" id="KW-1185">Reference proteome</keyword>
<dbReference type="Proteomes" id="UP000800200">
    <property type="component" value="Unassembled WGS sequence"/>
</dbReference>
<protein>
    <submittedName>
        <fullName evidence="1">Uncharacterized protein</fullName>
    </submittedName>
</protein>
<reference evidence="1" key="1">
    <citation type="journal article" date="2020" name="Stud. Mycol.">
        <title>101 Dothideomycetes genomes: a test case for predicting lifestyles and emergence of pathogens.</title>
        <authorList>
            <person name="Haridas S."/>
            <person name="Albert R."/>
            <person name="Binder M."/>
            <person name="Bloem J."/>
            <person name="Labutti K."/>
            <person name="Salamov A."/>
            <person name="Andreopoulos B."/>
            <person name="Baker S."/>
            <person name="Barry K."/>
            <person name="Bills G."/>
            <person name="Bluhm B."/>
            <person name="Cannon C."/>
            <person name="Castanera R."/>
            <person name="Culley D."/>
            <person name="Daum C."/>
            <person name="Ezra D."/>
            <person name="Gonzalez J."/>
            <person name="Henrissat B."/>
            <person name="Kuo A."/>
            <person name="Liang C."/>
            <person name="Lipzen A."/>
            <person name="Lutzoni F."/>
            <person name="Magnuson J."/>
            <person name="Mondo S."/>
            <person name="Nolan M."/>
            <person name="Ohm R."/>
            <person name="Pangilinan J."/>
            <person name="Park H.-J."/>
            <person name="Ramirez L."/>
            <person name="Alfaro M."/>
            <person name="Sun H."/>
            <person name="Tritt A."/>
            <person name="Yoshinaga Y."/>
            <person name="Zwiers L.-H."/>
            <person name="Turgeon B."/>
            <person name="Goodwin S."/>
            <person name="Spatafora J."/>
            <person name="Crous P."/>
            <person name="Grigoriev I."/>
        </authorList>
    </citation>
    <scope>NUCLEOTIDE SEQUENCE</scope>
    <source>
        <strain evidence="1">CBS 207.26</strain>
    </source>
</reference>
<evidence type="ECO:0000313" key="1">
    <source>
        <dbReference type="EMBL" id="KAF2186379.1"/>
    </source>
</evidence>
<sequence>MVTKRWTYWVPETAEANPTGSGGRQLMERACSHRFKNFIPKEHGPCEFRPQFHSGNPVISLKCHMCQSLHSHIDLNHIYFGPPLMVYARRFLASSISRRLEQVRGKSGRAKRGLSDLRGRMKQHSYLYSFVDLARDQKEGAVMSRDDTTVIL</sequence>
<accession>A0A6A6E711</accession>
<organism evidence="1 2">
    <name type="scientific">Zopfia rhizophila CBS 207.26</name>
    <dbReference type="NCBI Taxonomy" id="1314779"/>
    <lineage>
        <taxon>Eukaryota</taxon>
        <taxon>Fungi</taxon>
        <taxon>Dikarya</taxon>
        <taxon>Ascomycota</taxon>
        <taxon>Pezizomycotina</taxon>
        <taxon>Dothideomycetes</taxon>
        <taxon>Dothideomycetes incertae sedis</taxon>
        <taxon>Zopfiaceae</taxon>
        <taxon>Zopfia</taxon>
    </lineage>
</organism>
<proteinExistence type="predicted"/>
<evidence type="ECO:0000313" key="2">
    <source>
        <dbReference type="Proteomes" id="UP000800200"/>
    </source>
</evidence>
<name>A0A6A6E711_9PEZI</name>
<gene>
    <name evidence="1" type="ORF">K469DRAFT_150660</name>
</gene>
<dbReference type="AlphaFoldDB" id="A0A6A6E711"/>
<dbReference type="EMBL" id="ML994630">
    <property type="protein sequence ID" value="KAF2186379.1"/>
    <property type="molecule type" value="Genomic_DNA"/>
</dbReference>